<dbReference type="SUPFAM" id="SSF75011">
    <property type="entry name" value="3-carboxy-cis,cis-mucoante lactonizing enzyme"/>
    <property type="match status" value="1"/>
</dbReference>
<dbReference type="Proteomes" id="UP000183859">
    <property type="component" value="Chromosome"/>
</dbReference>
<protein>
    <submittedName>
        <fullName evidence="2">Putative extracellular repeat protein, HAF family</fullName>
    </submittedName>
</protein>
<feature type="chain" id="PRO_5012950416" evidence="1">
    <location>
        <begin position="28"/>
        <end position="360"/>
    </location>
</feature>
<keyword evidence="1" id="KW-0732">Signal</keyword>
<evidence type="ECO:0000313" key="2">
    <source>
        <dbReference type="EMBL" id="APG45832.1"/>
    </source>
</evidence>
<dbReference type="OrthoDB" id="7668687at2"/>
<reference evidence="3" key="1">
    <citation type="submission" date="2016-07" db="EMBL/GenBank/DDBJ databases">
        <title>Phaeobacter portensis sp. nov., a tropodithietic acid producing bacterium isolated from a German harbor.</title>
        <authorList>
            <person name="Freese H.M."/>
            <person name="Bunk B."/>
            <person name="Breider S."/>
            <person name="Brinkhoff T."/>
        </authorList>
    </citation>
    <scope>NUCLEOTIDE SEQUENCE [LARGE SCALE GENOMIC DNA]</scope>
    <source>
        <strain evidence="3">P97</strain>
    </source>
</reference>
<dbReference type="KEGG" id="php:PhaeoP97_00382"/>
<keyword evidence="3" id="KW-1185">Reference proteome</keyword>
<evidence type="ECO:0000313" key="3">
    <source>
        <dbReference type="Proteomes" id="UP000183859"/>
    </source>
</evidence>
<sequence length="360" mass="36838" precursor="true">MFNNFQTLIASTLVSLVQLLSSPDVSAATCEAPVKSNIEGVVVCDLGVLKGGESSFAKAVSDDGHIVVGVSGSSEGERAFLWTEELGMLSLGVLPGGSKSRASGISADGSTVVGGSDSAAGWHAFLWRKDTGMVSLGEAERYTQTHAQAVSADGSVVVGSVGGTGDSGGKRAFRWTADSGITFIGTEDLHRDSAALGVSDDGKIIVGRVGVQAFRWTKEDGVVLLAPVQGEKLMYAHDASWDGSIVVGDASSHKRSKAFFWSTGGGSQLLLPPFKVKKAGARAISRLSEAVVGYVKGAGGGVAFIKEKGGPVELLGRLKDSGGYISSSASDVSADGSVVAGSSTGDLGHRAVIWKLSDQN</sequence>
<organism evidence="2 3">
    <name type="scientific">Phaeobacter porticola</name>
    <dbReference type="NCBI Taxonomy" id="1844006"/>
    <lineage>
        <taxon>Bacteria</taxon>
        <taxon>Pseudomonadati</taxon>
        <taxon>Pseudomonadota</taxon>
        <taxon>Alphaproteobacteria</taxon>
        <taxon>Rhodobacterales</taxon>
        <taxon>Roseobacteraceae</taxon>
        <taxon>Phaeobacter</taxon>
    </lineage>
</organism>
<evidence type="ECO:0000256" key="1">
    <source>
        <dbReference type="SAM" id="SignalP"/>
    </source>
</evidence>
<dbReference type="AlphaFoldDB" id="A0A1L3I149"/>
<dbReference type="EMBL" id="CP016364">
    <property type="protein sequence ID" value="APG45832.1"/>
    <property type="molecule type" value="Genomic_DNA"/>
</dbReference>
<dbReference type="RefSeq" id="WP_083570301.1">
    <property type="nucleotide sequence ID" value="NZ_CP016364.1"/>
</dbReference>
<proteinExistence type="predicted"/>
<dbReference type="InterPro" id="IPR014262">
    <property type="entry name" value="HAF_rpt"/>
</dbReference>
<dbReference type="NCBIfam" id="TIGR02913">
    <property type="entry name" value="HAF_rpt"/>
    <property type="match status" value="2"/>
</dbReference>
<accession>A0A1L3I149</accession>
<gene>
    <name evidence="2" type="ORF">PhaeoP97_00382</name>
</gene>
<feature type="signal peptide" evidence="1">
    <location>
        <begin position="1"/>
        <end position="27"/>
    </location>
</feature>
<name>A0A1L3I149_9RHOB</name>